<name>A0A2P2IN56_RHIMU</name>
<organism evidence="1">
    <name type="scientific">Rhizophora mucronata</name>
    <name type="common">Asiatic mangrove</name>
    <dbReference type="NCBI Taxonomy" id="61149"/>
    <lineage>
        <taxon>Eukaryota</taxon>
        <taxon>Viridiplantae</taxon>
        <taxon>Streptophyta</taxon>
        <taxon>Embryophyta</taxon>
        <taxon>Tracheophyta</taxon>
        <taxon>Spermatophyta</taxon>
        <taxon>Magnoliopsida</taxon>
        <taxon>eudicotyledons</taxon>
        <taxon>Gunneridae</taxon>
        <taxon>Pentapetalae</taxon>
        <taxon>rosids</taxon>
        <taxon>fabids</taxon>
        <taxon>Malpighiales</taxon>
        <taxon>Rhizophoraceae</taxon>
        <taxon>Rhizophora</taxon>
    </lineage>
</organism>
<reference evidence="1" key="1">
    <citation type="submission" date="2018-02" db="EMBL/GenBank/DDBJ databases">
        <title>Rhizophora mucronata_Transcriptome.</title>
        <authorList>
            <person name="Meera S.P."/>
            <person name="Sreeshan A."/>
            <person name="Augustine A."/>
        </authorList>
    </citation>
    <scope>NUCLEOTIDE SEQUENCE</scope>
    <source>
        <tissue evidence="1">Leaf</tissue>
    </source>
</reference>
<evidence type="ECO:0000313" key="1">
    <source>
        <dbReference type="EMBL" id="MBW82651.1"/>
    </source>
</evidence>
<accession>A0A2P2IN56</accession>
<dbReference type="AlphaFoldDB" id="A0A2P2IN56"/>
<dbReference type="EMBL" id="GGEC01002168">
    <property type="protein sequence ID" value="MBW82651.1"/>
    <property type="molecule type" value="Transcribed_RNA"/>
</dbReference>
<sequence>MAFASCIDLTINSLFCNPSPKLYTKNFLHFRQNSLVRHGLAILILLYHLRLCIDALRQLRLAHLLLQPRLLNRLPHFRRHPVPGHRFRLIVQLPHVHRRRRFLVRTGIKFFDGLYHCARPECLVHRLWVAKVLYFRLGLSEHHRLPVLRYRPCCSTGHVLR</sequence>
<protein>
    <submittedName>
        <fullName evidence="1">Uncharacterized protein</fullName>
    </submittedName>
</protein>
<proteinExistence type="predicted"/>